<organism evidence="1 2">
    <name type="scientific">Mycolicibacterium goodii</name>
    <name type="common">Mycobacterium goodii</name>
    <dbReference type="NCBI Taxonomy" id="134601"/>
    <lineage>
        <taxon>Bacteria</taxon>
        <taxon>Bacillati</taxon>
        <taxon>Actinomycetota</taxon>
        <taxon>Actinomycetes</taxon>
        <taxon>Mycobacteriales</taxon>
        <taxon>Mycobacteriaceae</taxon>
        <taxon>Mycolicibacterium</taxon>
    </lineage>
</organism>
<sequence length="154" mass="16687">MSDNELLLDAHVFPWGSTVSIEDLDTEDQAGVPDGAKTTIWCWSTDHAIDVYTLSEDESDDAERLVHVRVYRGTDPTGLGERVFDGNLELTTGILAVGAYIGTPPPEQQLNLGPGVIHLQIFTAKAIQTARTGRDDEYPISGPTDINVLLIPNG</sequence>
<evidence type="ECO:0000313" key="1">
    <source>
        <dbReference type="EMBL" id="AKS31376.1"/>
    </source>
</evidence>
<dbReference type="STRING" id="134601.AFA91_05180"/>
<gene>
    <name evidence="1" type="ORF">AFA91_05180</name>
</gene>
<dbReference type="OrthoDB" id="4625946at2"/>
<proteinExistence type="predicted"/>
<dbReference type="PATRIC" id="fig|134601.6.peg.1072"/>
<protein>
    <submittedName>
        <fullName evidence="1">Uncharacterized protein</fullName>
    </submittedName>
</protein>
<dbReference type="Proteomes" id="UP000062255">
    <property type="component" value="Chromosome"/>
</dbReference>
<accession>A0A0K0X1Q4</accession>
<reference evidence="1 2" key="1">
    <citation type="submission" date="2015-07" db="EMBL/GenBank/DDBJ databases">
        <title>Complete genome sequence of Mycobacterium goodii X7B, a facultative thermophilic biodesulfurizing bacterium.</title>
        <authorList>
            <person name="Yu B."/>
            <person name="Li F."/>
            <person name="Xu P."/>
        </authorList>
    </citation>
    <scope>NUCLEOTIDE SEQUENCE [LARGE SCALE GENOMIC DNA]</scope>
    <source>
        <strain evidence="1 2">X7B</strain>
    </source>
</reference>
<dbReference type="KEGG" id="mgo:AFA91_05180"/>
<name>A0A0K0X1Q4_MYCGD</name>
<dbReference type="EMBL" id="CP012150">
    <property type="protein sequence ID" value="AKS31376.1"/>
    <property type="molecule type" value="Genomic_DNA"/>
</dbReference>
<dbReference type="AlphaFoldDB" id="A0A0K0X1Q4"/>
<dbReference type="RefSeq" id="WP_049743784.1">
    <property type="nucleotide sequence ID" value="NZ_CP012150.1"/>
</dbReference>
<evidence type="ECO:0000313" key="2">
    <source>
        <dbReference type="Proteomes" id="UP000062255"/>
    </source>
</evidence>